<evidence type="ECO:0000256" key="1">
    <source>
        <dbReference type="SAM" id="MobiDB-lite"/>
    </source>
</evidence>
<feature type="region of interest" description="Disordered" evidence="1">
    <location>
        <begin position="49"/>
        <end position="85"/>
    </location>
</feature>
<organism evidence="2 3">
    <name type="scientific">Escovopsis weberi</name>
    <dbReference type="NCBI Taxonomy" id="150374"/>
    <lineage>
        <taxon>Eukaryota</taxon>
        <taxon>Fungi</taxon>
        <taxon>Dikarya</taxon>
        <taxon>Ascomycota</taxon>
        <taxon>Pezizomycotina</taxon>
        <taxon>Sordariomycetes</taxon>
        <taxon>Hypocreomycetidae</taxon>
        <taxon>Hypocreales</taxon>
        <taxon>Hypocreaceae</taxon>
        <taxon>Escovopsis</taxon>
    </lineage>
</organism>
<dbReference type="AlphaFoldDB" id="A0A0M8MRK9"/>
<dbReference type="Proteomes" id="UP000053831">
    <property type="component" value="Unassembled WGS sequence"/>
</dbReference>
<dbReference type="EMBL" id="LGSR01000022">
    <property type="protein sequence ID" value="KOS17926.1"/>
    <property type="molecule type" value="Genomic_DNA"/>
</dbReference>
<dbReference type="STRING" id="150374.A0A0M8MRK9"/>
<sequence>MATLVGTLRIASHPPSPLSPRAILSSFPTSSSSTSLRILPSHRLFTASSLSRATTPSRPQARETPKSPPPSTSTSTSTSSSPPAAPSRYAFIKSLASRPSPTVLYEAPSHFWFYLGCWSSGLSILSWTVLTGPTVISQPDGIPQWVGLVFGASYAILGSMGFNILSKTPNIVSSIRLLPPPPPPPQAIARGSAAAAAPPAAAPAIEIKVKRMLPLLEPRTVTAPLDKVSLKSRFSLPPELVPELRRMQARDAALRRSDMQHLLTMPFRRLARAVVGFFRGVRAAWTGMGYGVIRIDGKEYKVDVTGGYAHDGFQTLERIVSVGK</sequence>
<gene>
    <name evidence="2" type="ORF">ESCO_002403</name>
</gene>
<protein>
    <submittedName>
        <fullName evidence="2">Uncharacterized protein</fullName>
    </submittedName>
</protein>
<dbReference type="OrthoDB" id="4140442at2759"/>
<evidence type="ECO:0000313" key="3">
    <source>
        <dbReference type="Proteomes" id="UP000053831"/>
    </source>
</evidence>
<feature type="compositionally biased region" description="Low complexity" evidence="1">
    <location>
        <begin position="72"/>
        <end position="82"/>
    </location>
</feature>
<name>A0A0M8MRK9_ESCWE</name>
<proteinExistence type="predicted"/>
<feature type="compositionally biased region" description="Polar residues" evidence="1">
    <location>
        <begin position="49"/>
        <end position="58"/>
    </location>
</feature>
<keyword evidence="3" id="KW-1185">Reference proteome</keyword>
<evidence type="ECO:0000313" key="2">
    <source>
        <dbReference type="EMBL" id="KOS17926.1"/>
    </source>
</evidence>
<comment type="caution">
    <text evidence="2">The sequence shown here is derived from an EMBL/GenBank/DDBJ whole genome shotgun (WGS) entry which is preliminary data.</text>
</comment>
<accession>A0A0M8MRK9</accession>
<reference evidence="2 3" key="1">
    <citation type="submission" date="2015-07" db="EMBL/GenBank/DDBJ databases">
        <title>The genome of the fungus Escovopsis weberi, a specialized disease agent of ant agriculture.</title>
        <authorList>
            <person name="de Man T.J."/>
            <person name="Stajich J.E."/>
            <person name="Kubicek C.P."/>
            <person name="Chenthamara K."/>
            <person name="Atanasova L."/>
            <person name="Druzhinina I.S."/>
            <person name="Birnbaum S."/>
            <person name="Barribeau S.M."/>
            <person name="Teiling C."/>
            <person name="Suen G."/>
            <person name="Currie C."/>
            <person name="Gerardo N.M."/>
        </authorList>
    </citation>
    <scope>NUCLEOTIDE SEQUENCE [LARGE SCALE GENOMIC DNA]</scope>
</reference>